<feature type="compositionally biased region" description="Basic and acidic residues" evidence="1">
    <location>
        <begin position="7"/>
        <end position="24"/>
    </location>
</feature>
<reference evidence="2 3" key="1">
    <citation type="submission" date="2021-03" db="EMBL/GenBank/DDBJ databases">
        <title>Complete genome of Streptomyces formicae strain 1H-GS9 (DSM 100524).</title>
        <authorList>
            <person name="Atanasov K.E."/>
            <person name="Altabella T."/>
            <person name="Ferrer A."/>
        </authorList>
    </citation>
    <scope>NUCLEOTIDE SEQUENCE [LARGE SCALE GENOMIC DNA]</scope>
    <source>
        <strain evidence="2 3">1H-GS9</strain>
    </source>
</reference>
<proteinExistence type="predicted"/>
<keyword evidence="3" id="KW-1185">Reference proteome</keyword>
<sequence>MGGPLSRRWERGRERAGDPGELRLDVPPGLPATLGYDAVGVPARHGMRMLSRLPHTGCVYSDTDWWWWIVPAGSDTELTWPLPSYYSRGAYVPAAPRLIHWPDDASPYTPPIPLYLMICQITGTAPAWASYGLRSAQGA</sequence>
<evidence type="ECO:0000313" key="2">
    <source>
        <dbReference type="EMBL" id="UNM16502.1"/>
    </source>
</evidence>
<gene>
    <name evidence="2" type="ORF">J4032_14110</name>
</gene>
<protein>
    <recommendedName>
        <fullName evidence="4">Secreted protein</fullName>
    </recommendedName>
</protein>
<accession>A0ABY3WV10</accession>
<dbReference type="EMBL" id="CP071872">
    <property type="protein sequence ID" value="UNM16502.1"/>
    <property type="molecule type" value="Genomic_DNA"/>
</dbReference>
<dbReference type="Proteomes" id="UP000828924">
    <property type="component" value="Chromosome"/>
</dbReference>
<evidence type="ECO:0000256" key="1">
    <source>
        <dbReference type="SAM" id="MobiDB-lite"/>
    </source>
</evidence>
<evidence type="ECO:0000313" key="3">
    <source>
        <dbReference type="Proteomes" id="UP000828924"/>
    </source>
</evidence>
<evidence type="ECO:0008006" key="4">
    <source>
        <dbReference type="Google" id="ProtNLM"/>
    </source>
</evidence>
<name>A0ABY3WV10_9ACTN</name>
<feature type="region of interest" description="Disordered" evidence="1">
    <location>
        <begin position="1"/>
        <end position="24"/>
    </location>
</feature>
<organism evidence="2 3">
    <name type="scientific">Streptomyces formicae</name>
    <dbReference type="NCBI Taxonomy" id="1616117"/>
    <lineage>
        <taxon>Bacteria</taxon>
        <taxon>Bacillati</taxon>
        <taxon>Actinomycetota</taxon>
        <taxon>Actinomycetes</taxon>
        <taxon>Kitasatosporales</taxon>
        <taxon>Streptomycetaceae</taxon>
        <taxon>Streptomyces</taxon>
    </lineage>
</organism>